<feature type="transmembrane region" description="Helical" evidence="14">
    <location>
        <begin position="7"/>
        <end position="26"/>
    </location>
</feature>
<keyword evidence="10" id="KW-0143">Chaperone</keyword>
<accession>A0ABX6MF15</accession>
<comment type="similarity">
    <text evidence="2">Belongs to the lipase chaperone family.</text>
</comment>
<evidence type="ECO:0000256" key="8">
    <source>
        <dbReference type="ARBA" id="ARBA00023098"/>
    </source>
</evidence>
<dbReference type="RefSeq" id="WP_169113959.1">
    <property type="nucleotide sequence ID" value="NZ_CP051684.1"/>
</dbReference>
<protein>
    <recommendedName>
        <fullName evidence="11">Lipase helper protein</fullName>
    </recommendedName>
    <alternativeName>
        <fullName evidence="12">Lipase modulator</fullName>
    </alternativeName>
</protein>
<name>A0ABX6MF15_9BURK</name>
<feature type="compositionally biased region" description="Low complexity" evidence="13">
    <location>
        <begin position="47"/>
        <end position="62"/>
    </location>
</feature>
<keyword evidence="16" id="KW-1185">Reference proteome</keyword>
<organism evidence="15 16">
    <name type="scientific">Duganella dendranthematis</name>
    <dbReference type="NCBI Taxonomy" id="2728021"/>
    <lineage>
        <taxon>Bacteria</taxon>
        <taxon>Pseudomonadati</taxon>
        <taxon>Pseudomonadota</taxon>
        <taxon>Betaproteobacteria</taxon>
        <taxon>Burkholderiales</taxon>
        <taxon>Oxalobacteraceae</taxon>
        <taxon>Telluria group</taxon>
        <taxon>Duganella</taxon>
    </lineage>
</organism>
<keyword evidence="4" id="KW-0997">Cell inner membrane</keyword>
<keyword evidence="3" id="KW-1003">Cell membrane</keyword>
<evidence type="ECO:0000256" key="3">
    <source>
        <dbReference type="ARBA" id="ARBA00022475"/>
    </source>
</evidence>
<gene>
    <name evidence="15" type="ORF">HH213_24325</name>
</gene>
<dbReference type="EMBL" id="CP051684">
    <property type="protein sequence ID" value="QJD92939.1"/>
    <property type="molecule type" value="Genomic_DNA"/>
</dbReference>
<evidence type="ECO:0000256" key="9">
    <source>
        <dbReference type="ARBA" id="ARBA00023136"/>
    </source>
</evidence>
<evidence type="ECO:0000256" key="1">
    <source>
        <dbReference type="ARBA" id="ARBA00004383"/>
    </source>
</evidence>
<evidence type="ECO:0000256" key="5">
    <source>
        <dbReference type="ARBA" id="ARBA00022692"/>
    </source>
</evidence>
<keyword evidence="5 14" id="KW-0812">Transmembrane</keyword>
<evidence type="ECO:0000313" key="16">
    <source>
        <dbReference type="Proteomes" id="UP000503117"/>
    </source>
</evidence>
<evidence type="ECO:0000256" key="11">
    <source>
        <dbReference type="ARBA" id="ARBA00030948"/>
    </source>
</evidence>
<evidence type="ECO:0000256" key="10">
    <source>
        <dbReference type="ARBA" id="ARBA00023186"/>
    </source>
</evidence>
<feature type="region of interest" description="Disordered" evidence="13">
    <location>
        <begin position="47"/>
        <end position="76"/>
    </location>
</feature>
<evidence type="ECO:0000256" key="2">
    <source>
        <dbReference type="ARBA" id="ARBA00010358"/>
    </source>
</evidence>
<dbReference type="SUPFAM" id="SSF158855">
    <property type="entry name" value="Lipase chaperone-like"/>
    <property type="match status" value="1"/>
</dbReference>
<evidence type="ECO:0000256" key="12">
    <source>
        <dbReference type="ARBA" id="ARBA00031542"/>
    </source>
</evidence>
<keyword evidence="6" id="KW-0442">Lipid degradation</keyword>
<proteinExistence type="inferred from homology"/>
<sequence length="326" mass="35340">MQTVTRTVLRLMVVGVLAGAGVGLLLHHDAPAAPAWLTATAGAGPADPASDAAAAPAPDGSPVGRAAADTQPDGAVRADVNDRLQVNAELAYLFDYYLAGLGQRPLEAIRADIIRELDKRLRPAPAAEARRLLDAYLAYKRALVDLERDLPPAPDPVQNARQRLAAVQQLRSAYFSNDESAGLFAASDAYDLDAIARLDINSDANLSDAQRQQRLAALDARLPPKLREDREAPTRIIKLEALVSQARAQGADDNEIYRLRATALSPSAAARLADVDREEADWQRRIGAYQTQRRQLQQSTSDANALQQLRDAGFTPDEQKRLPAYE</sequence>
<evidence type="ECO:0000256" key="13">
    <source>
        <dbReference type="SAM" id="MobiDB-lite"/>
    </source>
</evidence>
<keyword evidence="9 14" id="KW-0472">Membrane</keyword>
<evidence type="ECO:0000256" key="14">
    <source>
        <dbReference type="SAM" id="Phobius"/>
    </source>
</evidence>
<evidence type="ECO:0000313" key="15">
    <source>
        <dbReference type="EMBL" id="QJD92939.1"/>
    </source>
</evidence>
<evidence type="ECO:0000256" key="4">
    <source>
        <dbReference type="ARBA" id="ARBA00022519"/>
    </source>
</evidence>
<dbReference type="Pfam" id="PF03280">
    <property type="entry name" value="Lipase_chap"/>
    <property type="match status" value="1"/>
</dbReference>
<dbReference type="Proteomes" id="UP000503117">
    <property type="component" value="Chromosome"/>
</dbReference>
<keyword evidence="7 14" id="KW-1133">Transmembrane helix</keyword>
<feature type="region of interest" description="Disordered" evidence="13">
    <location>
        <begin position="293"/>
        <end position="326"/>
    </location>
</feature>
<keyword evidence="8" id="KW-0443">Lipid metabolism</keyword>
<evidence type="ECO:0000256" key="7">
    <source>
        <dbReference type="ARBA" id="ARBA00022989"/>
    </source>
</evidence>
<comment type="subcellular location">
    <subcellularLocation>
        <location evidence="1">Cell inner membrane</location>
        <topology evidence="1">Single-pass membrane protein</topology>
        <orientation evidence="1">Periplasmic side</orientation>
    </subcellularLocation>
</comment>
<feature type="compositionally biased region" description="Basic and acidic residues" evidence="13">
    <location>
        <begin position="317"/>
        <end position="326"/>
    </location>
</feature>
<dbReference type="InterPro" id="IPR004961">
    <property type="entry name" value="Lipase_chaperone"/>
</dbReference>
<evidence type="ECO:0000256" key="6">
    <source>
        <dbReference type="ARBA" id="ARBA00022963"/>
    </source>
</evidence>
<reference evidence="15 16" key="1">
    <citation type="submission" date="2020-04" db="EMBL/GenBank/DDBJ databases">
        <title>Genome sequencing of novel species.</title>
        <authorList>
            <person name="Heo J."/>
            <person name="Kim S.-J."/>
            <person name="Kim J.-S."/>
            <person name="Hong S.-B."/>
            <person name="Kwon S.-W."/>
        </authorList>
    </citation>
    <scope>NUCLEOTIDE SEQUENCE [LARGE SCALE GENOMIC DNA]</scope>
    <source>
        <strain evidence="15 16">AF9R3</strain>
    </source>
</reference>